<feature type="transmembrane region" description="Helical" evidence="7">
    <location>
        <begin position="139"/>
        <end position="160"/>
    </location>
</feature>
<protein>
    <submittedName>
        <fullName evidence="9">Carbohydrate ABC transporter permease</fullName>
    </submittedName>
</protein>
<feature type="transmembrane region" description="Helical" evidence="7">
    <location>
        <begin position="108"/>
        <end position="133"/>
    </location>
</feature>
<evidence type="ECO:0000256" key="5">
    <source>
        <dbReference type="ARBA" id="ARBA00022989"/>
    </source>
</evidence>
<keyword evidence="5 7" id="KW-1133">Transmembrane helix</keyword>
<keyword evidence="3" id="KW-1003">Cell membrane</keyword>
<dbReference type="GO" id="GO:0005886">
    <property type="term" value="C:plasma membrane"/>
    <property type="evidence" value="ECO:0007669"/>
    <property type="project" value="UniProtKB-SubCell"/>
</dbReference>
<dbReference type="AlphaFoldDB" id="A0A9D1G702"/>
<evidence type="ECO:0000256" key="1">
    <source>
        <dbReference type="ARBA" id="ARBA00004651"/>
    </source>
</evidence>
<feature type="domain" description="ABC transmembrane type-1" evidence="8">
    <location>
        <begin position="73"/>
        <end position="186"/>
    </location>
</feature>
<name>A0A9D1G702_9FIRM</name>
<comment type="caution">
    <text evidence="9">The sequence shown here is derived from an EMBL/GenBank/DDBJ whole genome shotgun (WGS) entry which is preliminary data.</text>
</comment>
<proteinExistence type="inferred from homology"/>
<dbReference type="Gene3D" id="1.10.3720.10">
    <property type="entry name" value="MetI-like"/>
    <property type="match status" value="1"/>
</dbReference>
<evidence type="ECO:0000256" key="2">
    <source>
        <dbReference type="ARBA" id="ARBA00022448"/>
    </source>
</evidence>
<dbReference type="Proteomes" id="UP000886876">
    <property type="component" value="Unassembled WGS sequence"/>
</dbReference>
<evidence type="ECO:0000259" key="8">
    <source>
        <dbReference type="PROSITE" id="PS50928"/>
    </source>
</evidence>
<reference evidence="9" key="2">
    <citation type="journal article" date="2021" name="PeerJ">
        <title>Extensive microbial diversity within the chicken gut microbiome revealed by metagenomics and culture.</title>
        <authorList>
            <person name="Gilroy R."/>
            <person name="Ravi A."/>
            <person name="Getino M."/>
            <person name="Pursley I."/>
            <person name="Horton D.L."/>
            <person name="Alikhan N.F."/>
            <person name="Baker D."/>
            <person name="Gharbi K."/>
            <person name="Hall N."/>
            <person name="Watson M."/>
            <person name="Adriaenssens E.M."/>
            <person name="Foster-Nyarko E."/>
            <person name="Jarju S."/>
            <person name="Secka A."/>
            <person name="Antonio M."/>
            <person name="Oren A."/>
            <person name="Chaudhuri R.R."/>
            <person name="La Ragione R."/>
            <person name="Hildebrand F."/>
            <person name="Pallen M.J."/>
        </authorList>
    </citation>
    <scope>NUCLEOTIDE SEQUENCE</scope>
    <source>
        <strain evidence="9">ChiHecec3B27-6122</strain>
    </source>
</reference>
<dbReference type="PROSITE" id="PS50928">
    <property type="entry name" value="ABC_TM1"/>
    <property type="match status" value="1"/>
</dbReference>
<evidence type="ECO:0000256" key="4">
    <source>
        <dbReference type="ARBA" id="ARBA00022692"/>
    </source>
</evidence>
<evidence type="ECO:0000256" key="6">
    <source>
        <dbReference type="ARBA" id="ARBA00023136"/>
    </source>
</evidence>
<keyword evidence="6 7" id="KW-0472">Membrane</keyword>
<dbReference type="SUPFAM" id="SSF161098">
    <property type="entry name" value="MetI-like"/>
    <property type="match status" value="1"/>
</dbReference>
<dbReference type="PANTHER" id="PTHR43744:SF9">
    <property type="entry name" value="POLYGALACTURONAN_RHAMNOGALACTURONAN TRANSPORT SYSTEM PERMEASE PROTEIN YTCP"/>
    <property type="match status" value="1"/>
</dbReference>
<feature type="non-terminal residue" evidence="9">
    <location>
        <position position="186"/>
    </location>
</feature>
<dbReference type="Pfam" id="PF00528">
    <property type="entry name" value="BPD_transp_1"/>
    <property type="match status" value="1"/>
</dbReference>
<evidence type="ECO:0000256" key="7">
    <source>
        <dbReference type="RuleBase" id="RU363032"/>
    </source>
</evidence>
<comment type="similarity">
    <text evidence="7">Belongs to the binding-protein-dependent transport system permease family.</text>
</comment>
<feature type="transmembrane region" description="Helical" evidence="7">
    <location>
        <begin position="77"/>
        <end position="96"/>
    </location>
</feature>
<accession>A0A9D1G702</accession>
<feature type="transmembrane region" description="Helical" evidence="7">
    <location>
        <begin position="12"/>
        <end position="32"/>
    </location>
</feature>
<dbReference type="InterPro" id="IPR035906">
    <property type="entry name" value="MetI-like_sf"/>
</dbReference>
<dbReference type="PANTHER" id="PTHR43744">
    <property type="entry name" value="ABC TRANSPORTER PERMEASE PROTEIN MG189-RELATED-RELATED"/>
    <property type="match status" value="1"/>
</dbReference>
<dbReference type="CDD" id="cd06261">
    <property type="entry name" value="TM_PBP2"/>
    <property type="match status" value="1"/>
</dbReference>
<dbReference type="EMBL" id="DVJS01000277">
    <property type="protein sequence ID" value="HIS98550.1"/>
    <property type="molecule type" value="Genomic_DNA"/>
</dbReference>
<evidence type="ECO:0000256" key="3">
    <source>
        <dbReference type="ARBA" id="ARBA00022475"/>
    </source>
</evidence>
<sequence>MRTHTKKTAFDYIIIVILLAVCFACIYPMWYIGVNSFAAPEVANRGASAWWPSAFSLDAYKVVFENEYILSGFKITILRTVVATITHVLFTSMVAYAMSRPGLIGKKVYMKIAMITMFFNGGLIPNFILMIKLGLYDSFWVYILPGMFTFYNMVIFMSFFRTIPESLIESARLDGASEFRIYWSIV</sequence>
<keyword evidence="2 7" id="KW-0813">Transport</keyword>
<dbReference type="GO" id="GO:0055085">
    <property type="term" value="P:transmembrane transport"/>
    <property type="evidence" value="ECO:0007669"/>
    <property type="project" value="InterPro"/>
</dbReference>
<reference evidence="9" key="1">
    <citation type="submission" date="2020-10" db="EMBL/GenBank/DDBJ databases">
        <authorList>
            <person name="Gilroy R."/>
        </authorList>
    </citation>
    <scope>NUCLEOTIDE SEQUENCE</scope>
    <source>
        <strain evidence="9">ChiHecec3B27-6122</strain>
    </source>
</reference>
<evidence type="ECO:0000313" key="9">
    <source>
        <dbReference type="EMBL" id="HIS98550.1"/>
    </source>
</evidence>
<gene>
    <name evidence="9" type="ORF">IAD42_11300</name>
</gene>
<dbReference type="InterPro" id="IPR000515">
    <property type="entry name" value="MetI-like"/>
</dbReference>
<organism evidence="9 10">
    <name type="scientific">Candidatus Scatomorpha pullistercoris</name>
    <dbReference type="NCBI Taxonomy" id="2840929"/>
    <lineage>
        <taxon>Bacteria</taxon>
        <taxon>Bacillati</taxon>
        <taxon>Bacillota</taxon>
        <taxon>Clostridia</taxon>
        <taxon>Eubacteriales</taxon>
        <taxon>Candidatus Scatomorpha</taxon>
    </lineage>
</organism>
<comment type="subcellular location">
    <subcellularLocation>
        <location evidence="1 7">Cell membrane</location>
        <topology evidence="1 7">Multi-pass membrane protein</topology>
    </subcellularLocation>
</comment>
<evidence type="ECO:0000313" key="10">
    <source>
        <dbReference type="Proteomes" id="UP000886876"/>
    </source>
</evidence>
<keyword evidence="4 7" id="KW-0812">Transmembrane</keyword>